<evidence type="ECO:0000256" key="1">
    <source>
        <dbReference type="SAM" id="SignalP"/>
    </source>
</evidence>
<evidence type="ECO:0000313" key="3">
    <source>
        <dbReference type="Proteomes" id="UP000530424"/>
    </source>
</evidence>
<proteinExistence type="predicted"/>
<dbReference type="EMBL" id="JACCFP010000001">
    <property type="protein sequence ID" value="NYJ03646.1"/>
    <property type="molecule type" value="Genomic_DNA"/>
</dbReference>
<keyword evidence="1" id="KW-0732">Signal</keyword>
<protein>
    <recommendedName>
        <fullName evidence="4">Lipoprotein</fullName>
    </recommendedName>
</protein>
<name>A0A853C9F8_9ACTN</name>
<evidence type="ECO:0000313" key="2">
    <source>
        <dbReference type="EMBL" id="NYJ03646.1"/>
    </source>
</evidence>
<dbReference type="Proteomes" id="UP000530424">
    <property type="component" value="Unassembled WGS sequence"/>
</dbReference>
<feature type="chain" id="PRO_5038559718" description="Lipoprotein" evidence="1">
    <location>
        <begin position="23"/>
        <end position="135"/>
    </location>
</feature>
<sequence>MSGIVSTSPVVGVLLATLALSACGSSTTDGVADVADEFYAALADHNGAAACALLAPATRSELEQSAGRPCPQAIVEERLPSPAGAGSVHVFNTASNVEYQGETTFLGLFDDGWKVTAAGCTARPPHPYDCTISGG</sequence>
<comment type="caution">
    <text evidence="2">The sequence shown here is derived from an EMBL/GenBank/DDBJ whole genome shotgun (WGS) entry which is preliminary data.</text>
</comment>
<dbReference type="AlphaFoldDB" id="A0A853C9F8"/>
<dbReference type="RefSeq" id="WP_246303567.1">
    <property type="nucleotide sequence ID" value="NZ_JACCFP010000001.1"/>
</dbReference>
<feature type="signal peptide" evidence="1">
    <location>
        <begin position="1"/>
        <end position="22"/>
    </location>
</feature>
<gene>
    <name evidence="2" type="ORF">HNR19_004344</name>
</gene>
<keyword evidence="3" id="KW-1185">Reference proteome</keyword>
<reference evidence="2 3" key="1">
    <citation type="submission" date="2020-07" db="EMBL/GenBank/DDBJ databases">
        <title>Sequencing the genomes of 1000 actinobacteria strains.</title>
        <authorList>
            <person name="Klenk H.-P."/>
        </authorList>
    </citation>
    <scope>NUCLEOTIDE SEQUENCE [LARGE SCALE GENOMIC DNA]</scope>
    <source>
        <strain evidence="2 3">DSM 103833</strain>
    </source>
</reference>
<accession>A0A853C9F8</accession>
<evidence type="ECO:0008006" key="4">
    <source>
        <dbReference type="Google" id="ProtNLM"/>
    </source>
</evidence>
<organism evidence="2 3">
    <name type="scientific">Nocardioides thalensis</name>
    <dbReference type="NCBI Taxonomy" id="1914755"/>
    <lineage>
        <taxon>Bacteria</taxon>
        <taxon>Bacillati</taxon>
        <taxon>Actinomycetota</taxon>
        <taxon>Actinomycetes</taxon>
        <taxon>Propionibacteriales</taxon>
        <taxon>Nocardioidaceae</taxon>
        <taxon>Nocardioides</taxon>
    </lineage>
</organism>